<sequence length="509" mass="57717">MNSGRPESFIETTKLVIVGAGIAGLGAALTLEKCNFKDYILIEAQSEIGGRICSVPWNDGWIERGAQFLHGRGSTLGKFAEEKGFLSDDEVAEGEGLYLREDGTEMDHELVREVDDIVKNIMEDCEKYATNNEIEYLDVEENIGKVLKTRFCKYLTMTNDPLSIRNAKEELFDWNVRFLAIDNACNSLNELSVKSWGKFKAVSGPEHNIFKTHYGSMVESIAGKLTQENIRLNSPVKKIEWNEQVNSHDSKTILVTLQDNKQILANCIIVTCSLGVLKETHNKLFSPILPVRLRGAIESMGFGMINKVFLDFDEPWWEPGTKGFQFLWRTETDNCTNNQNKNKLPLWTRDLTGFDVLPGHRSVLLGWIGRKGARIIESLSEQQIIRDCSDLFKYFLKKNEVPEARKCLRSRWSSNEFIRGGYSHITKKCDVIGVSPATLAEPIWGTVSSHQKDERLPILMLAGEATHENYYSTTHGAYDTGVKQAQTFLQYHVTKYNTQVFLSVVNLEY</sequence>
<evidence type="ECO:0000259" key="8">
    <source>
        <dbReference type="Pfam" id="PF01593"/>
    </source>
</evidence>
<dbReference type="Pfam" id="PF01593">
    <property type="entry name" value="Amino_oxidase"/>
    <property type="match status" value="1"/>
</dbReference>
<dbReference type="OrthoDB" id="5046242at2759"/>
<comment type="cofactor">
    <cofactor evidence="1">
        <name>FAD</name>
        <dbReference type="ChEBI" id="CHEBI:57692"/>
    </cofactor>
</comment>
<comment type="subcellular location">
    <subcellularLocation>
        <location evidence="2">Cytoplasm</location>
    </subcellularLocation>
</comment>
<evidence type="ECO:0000313" key="10">
    <source>
        <dbReference type="Proteomes" id="UP000215335"/>
    </source>
</evidence>
<dbReference type="AlphaFoldDB" id="A0A232FMQ5"/>
<dbReference type="Gene3D" id="3.50.50.60">
    <property type="entry name" value="FAD/NAD(P)-binding domain"/>
    <property type="match status" value="1"/>
</dbReference>
<dbReference type="SUPFAM" id="SSF54373">
    <property type="entry name" value="FAD-linked reductases, C-terminal domain"/>
    <property type="match status" value="1"/>
</dbReference>
<dbReference type="GO" id="GO:0046592">
    <property type="term" value="F:polyamine oxidase activity"/>
    <property type="evidence" value="ECO:0007669"/>
    <property type="project" value="TreeGrafter"/>
</dbReference>
<dbReference type="SUPFAM" id="SSF51905">
    <property type="entry name" value="FAD/NAD(P)-binding domain"/>
    <property type="match status" value="1"/>
</dbReference>
<evidence type="ECO:0000256" key="3">
    <source>
        <dbReference type="ARBA" id="ARBA00005995"/>
    </source>
</evidence>
<dbReference type="Proteomes" id="UP000215335">
    <property type="component" value="Unassembled WGS sequence"/>
</dbReference>
<dbReference type="STRING" id="543379.A0A232FMQ5"/>
<evidence type="ECO:0000313" key="9">
    <source>
        <dbReference type="EMBL" id="OXU32026.1"/>
    </source>
</evidence>
<feature type="domain" description="Amine oxidase" evidence="8">
    <location>
        <begin position="22"/>
        <end position="486"/>
    </location>
</feature>
<comment type="caution">
    <text evidence="9">The sequence shown here is derived from an EMBL/GenBank/DDBJ whole genome shotgun (WGS) entry which is preliminary data.</text>
</comment>
<dbReference type="PANTHER" id="PTHR10742:SF405">
    <property type="entry name" value="PEROXISOMAL N(1)-ACETYL-SPERMINE_SPERMIDINE OXIDASE"/>
    <property type="match status" value="1"/>
</dbReference>
<protein>
    <recommendedName>
        <fullName evidence="8">Amine oxidase domain-containing protein</fullName>
    </recommendedName>
</protein>
<keyword evidence="6" id="KW-0274">FAD</keyword>
<evidence type="ECO:0000256" key="6">
    <source>
        <dbReference type="ARBA" id="ARBA00022827"/>
    </source>
</evidence>
<dbReference type="Gene3D" id="3.90.660.10">
    <property type="match status" value="1"/>
</dbReference>
<name>A0A232FMQ5_9HYME</name>
<gene>
    <name evidence="9" type="ORF">TSAR_004324</name>
</gene>
<evidence type="ECO:0000256" key="5">
    <source>
        <dbReference type="ARBA" id="ARBA00022630"/>
    </source>
</evidence>
<dbReference type="InterPro" id="IPR002937">
    <property type="entry name" value="Amino_oxidase"/>
</dbReference>
<keyword evidence="5" id="KW-0285">Flavoprotein</keyword>
<organism evidence="9 10">
    <name type="scientific">Trichomalopsis sarcophagae</name>
    <dbReference type="NCBI Taxonomy" id="543379"/>
    <lineage>
        <taxon>Eukaryota</taxon>
        <taxon>Metazoa</taxon>
        <taxon>Ecdysozoa</taxon>
        <taxon>Arthropoda</taxon>
        <taxon>Hexapoda</taxon>
        <taxon>Insecta</taxon>
        <taxon>Pterygota</taxon>
        <taxon>Neoptera</taxon>
        <taxon>Endopterygota</taxon>
        <taxon>Hymenoptera</taxon>
        <taxon>Apocrita</taxon>
        <taxon>Proctotrupomorpha</taxon>
        <taxon>Chalcidoidea</taxon>
        <taxon>Pteromalidae</taxon>
        <taxon>Pteromalinae</taxon>
        <taxon>Trichomalopsis</taxon>
    </lineage>
</organism>
<evidence type="ECO:0000256" key="7">
    <source>
        <dbReference type="ARBA" id="ARBA00023002"/>
    </source>
</evidence>
<keyword evidence="4" id="KW-0963">Cytoplasm</keyword>
<dbReference type="EMBL" id="NNAY01000011">
    <property type="protein sequence ID" value="OXU32026.1"/>
    <property type="molecule type" value="Genomic_DNA"/>
</dbReference>
<dbReference type="InterPro" id="IPR036188">
    <property type="entry name" value="FAD/NAD-bd_sf"/>
</dbReference>
<proteinExistence type="inferred from homology"/>
<dbReference type="InterPro" id="IPR050281">
    <property type="entry name" value="Flavin_monoamine_oxidase"/>
</dbReference>
<evidence type="ECO:0000256" key="2">
    <source>
        <dbReference type="ARBA" id="ARBA00004496"/>
    </source>
</evidence>
<comment type="similarity">
    <text evidence="3">Belongs to the flavin monoamine oxidase family.</text>
</comment>
<evidence type="ECO:0000256" key="4">
    <source>
        <dbReference type="ARBA" id="ARBA00022490"/>
    </source>
</evidence>
<evidence type="ECO:0000256" key="1">
    <source>
        <dbReference type="ARBA" id="ARBA00001974"/>
    </source>
</evidence>
<keyword evidence="7" id="KW-0560">Oxidoreductase</keyword>
<accession>A0A232FMQ5</accession>
<dbReference type="PANTHER" id="PTHR10742">
    <property type="entry name" value="FLAVIN MONOAMINE OXIDASE"/>
    <property type="match status" value="1"/>
</dbReference>
<dbReference type="GO" id="GO:0005737">
    <property type="term" value="C:cytoplasm"/>
    <property type="evidence" value="ECO:0007669"/>
    <property type="project" value="UniProtKB-SubCell"/>
</dbReference>
<keyword evidence="10" id="KW-1185">Reference proteome</keyword>
<reference evidence="9 10" key="1">
    <citation type="journal article" date="2017" name="Curr. Biol.">
        <title>The Evolution of Venom by Co-option of Single-Copy Genes.</title>
        <authorList>
            <person name="Martinson E.O."/>
            <person name="Mrinalini"/>
            <person name="Kelkar Y.D."/>
            <person name="Chang C.H."/>
            <person name="Werren J.H."/>
        </authorList>
    </citation>
    <scope>NUCLEOTIDE SEQUENCE [LARGE SCALE GENOMIC DNA]</scope>
    <source>
        <strain evidence="9 10">Alberta</strain>
        <tissue evidence="9">Whole body</tissue>
    </source>
</reference>